<organism evidence="4 5">
    <name type="scientific">Halalkalibacter kiskunsagensis</name>
    <dbReference type="NCBI Taxonomy" id="1548599"/>
    <lineage>
        <taxon>Bacteria</taxon>
        <taxon>Bacillati</taxon>
        <taxon>Bacillota</taxon>
        <taxon>Bacilli</taxon>
        <taxon>Bacillales</taxon>
        <taxon>Bacillaceae</taxon>
        <taxon>Halalkalibacter</taxon>
    </lineage>
</organism>
<dbReference type="InterPro" id="IPR000866">
    <property type="entry name" value="AhpC/TSA"/>
</dbReference>
<accession>A0ABV6KKE2</accession>
<sequence length="172" mass="19887">MKRRVTISVLGIVVVLIIGIVFFQERQEIGNEPGMIAENFILPMHTQESGELWDYHGDIIILNMWASWCEPCRDEMPDLMDLQRDYSEEGLTILTVNMQTFERTLQDAPNFIEELEITLPVFFDVEGVVADRYKIIGMPITYIIGRDGTIEHFIRGEVHYDGLESLIQPMLH</sequence>
<comment type="caution">
    <text evidence="4">The sequence shown here is derived from an EMBL/GenBank/DDBJ whole genome shotgun (WGS) entry which is preliminary data.</text>
</comment>
<dbReference type="InterPro" id="IPR017937">
    <property type="entry name" value="Thioredoxin_CS"/>
</dbReference>
<feature type="domain" description="Thioredoxin" evidence="3">
    <location>
        <begin position="31"/>
        <end position="172"/>
    </location>
</feature>
<dbReference type="InterPro" id="IPR013766">
    <property type="entry name" value="Thioredoxin_domain"/>
</dbReference>
<keyword evidence="1" id="KW-1015">Disulfide bond</keyword>
<evidence type="ECO:0000256" key="1">
    <source>
        <dbReference type="ARBA" id="ARBA00023157"/>
    </source>
</evidence>
<protein>
    <submittedName>
        <fullName evidence="4">TlpA disulfide reductase family protein</fullName>
    </submittedName>
</protein>
<reference evidence="4 5" key="1">
    <citation type="submission" date="2024-09" db="EMBL/GenBank/DDBJ databases">
        <authorList>
            <person name="Sun Q."/>
            <person name="Mori K."/>
        </authorList>
    </citation>
    <scope>NUCLEOTIDE SEQUENCE [LARGE SCALE GENOMIC DNA]</scope>
    <source>
        <strain evidence="4 5">NCAIM B.02610</strain>
    </source>
</reference>
<evidence type="ECO:0000259" key="3">
    <source>
        <dbReference type="PROSITE" id="PS51352"/>
    </source>
</evidence>
<dbReference type="PROSITE" id="PS51352">
    <property type="entry name" value="THIOREDOXIN_2"/>
    <property type="match status" value="1"/>
</dbReference>
<evidence type="ECO:0000313" key="5">
    <source>
        <dbReference type="Proteomes" id="UP001589838"/>
    </source>
</evidence>
<dbReference type="Proteomes" id="UP001589838">
    <property type="component" value="Unassembled WGS sequence"/>
</dbReference>
<dbReference type="Pfam" id="PF00578">
    <property type="entry name" value="AhpC-TSA"/>
    <property type="match status" value="1"/>
</dbReference>
<dbReference type="PROSITE" id="PS00194">
    <property type="entry name" value="THIOREDOXIN_1"/>
    <property type="match status" value="1"/>
</dbReference>
<keyword evidence="2" id="KW-0812">Transmembrane</keyword>
<dbReference type="CDD" id="cd02966">
    <property type="entry name" value="TlpA_like_family"/>
    <property type="match status" value="1"/>
</dbReference>
<feature type="transmembrane region" description="Helical" evidence="2">
    <location>
        <begin position="5"/>
        <end position="23"/>
    </location>
</feature>
<dbReference type="PANTHER" id="PTHR42852">
    <property type="entry name" value="THIOL:DISULFIDE INTERCHANGE PROTEIN DSBE"/>
    <property type="match status" value="1"/>
</dbReference>
<proteinExistence type="predicted"/>
<dbReference type="EMBL" id="JBHLUX010000093">
    <property type="protein sequence ID" value="MFC0473380.1"/>
    <property type="molecule type" value="Genomic_DNA"/>
</dbReference>
<dbReference type="RefSeq" id="WP_335959794.1">
    <property type="nucleotide sequence ID" value="NZ_JAXBLX010000007.1"/>
</dbReference>
<gene>
    <name evidence="4" type="ORF">ACFFHM_23455</name>
</gene>
<keyword evidence="2" id="KW-0472">Membrane</keyword>
<dbReference type="InterPro" id="IPR050553">
    <property type="entry name" value="Thioredoxin_ResA/DsbE_sf"/>
</dbReference>
<dbReference type="Gene3D" id="3.40.30.10">
    <property type="entry name" value="Glutaredoxin"/>
    <property type="match status" value="1"/>
</dbReference>
<name>A0ABV6KKE2_9BACI</name>
<keyword evidence="2" id="KW-1133">Transmembrane helix</keyword>
<dbReference type="InterPro" id="IPR036249">
    <property type="entry name" value="Thioredoxin-like_sf"/>
</dbReference>
<keyword evidence="5" id="KW-1185">Reference proteome</keyword>
<evidence type="ECO:0000256" key="2">
    <source>
        <dbReference type="SAM" id="Phobius"/>
    </source>
</evidence>
<dbReference type="PANTHER" id="PTHR42852:SF13">
    <property type="entry name" value="PROTEIN DIPZ"/>
    <property type="match status" value="1"/>
</dbReference>
<dbReference type="SUPFAM" id="SSF52833">
    <property type="entry name" value="Thioredoxin-like"/>
    <property type="match status" value="1"/>
</dbReference>
<evidence type="ECO:0000313" key="4">
    <source>
        <dbReference type="EMBL" id="MFC0473380.1"/>
    </source>
</evidence>